<dbReference type="OrthoDB" id="6285084at2759"/>
<dbReference type="Proteomes" id="UP000596742">
    <property type="component" value="Unassembled WGS sequence"/>
</dbReference>
<dbReference type="InterPro" id="IPR012337">
    <property type="entry name" value="RNaseH-like_sf"/>
</dbReference>
<comment type="caution">
    <text evidence="2">The sequence shown here is derived from an EMBL/GenBank/DDBJ whole genome shotgun (WGS) entry which is preliminary data.</text>
</comment>
<dbReference type="Pfam" id="PF24764">
    <property type="entry name" value="rva_4"/>
    <property type="match status" value="1"/>
</dbReference>
<dbReference type="AlphaFoldDB" id="A0A8B6CLA5"/>
<protein>
    <recommendedName>
        <fullName evidence="1">Integrase catalytic domain-containing protein</fullName>
    </recommendedName>
</protein>
<sequence>MAIRTRRGGGRDNLNLVNFLSTCDGVVQDVARLLRTDHSDVNYVDSSLLRIQTLATNLNRVCHSHPENTELLRLVQSLQSDIKEVKSASSGTAFKASRTIQGSAGPPSYDITRDQLEFFLELGSSISDAFTVLSDDELDLLIKPMVVENPYLGYRSVQARLRSLGHVFQEGKVREALIRCDHSAVALRWSDTIHRRKYCVAGINSLWHIDGNHKLIRWRFVIHGGIDGFSRLIVFMGVATNNQSSTVFDLFLNATTTCGLPSRVRTDHGGENVDVANFMVLQRGPGRGSIIQGRSVHNQRIERLWLDLYEGCTNVFYDLFTFLEAEHILNIENEKHIFALHFVFIPKIQASLQIFLNQWNSHKLSSENGKTPNQLFLKGVLQQYHSESSAIKDLFNEIDDDFGIDWGGPVPDTEDENIEVTIPETQFHLLDTRLQELRTRVFPLLVNRNDFGISEYLVTLDYLDHYQQ</sequence>
<accession>A0A8B6CLA5</accession>
<dbReference type="PANTHER" id="PTHR46791">
    <property type="entry name" value="EXPRESSED PROTEIN"/>
    <property type="match status" value="1"/>
</dbReference>
<evidence type="ECO:0000313" key="2">
    <source>
        <dbReference type="EMBL" id="VDI06910.1"/>
    </source>
</evidence>
<dbReference type="EMBL" id="UYJE01001985">
    <property type="protein sequence ID" value="VDI06910.1"/>
    <property type="molecule type" value="Genomic_DNA"/>
</dbReference>
<keyword evidence="3" id="KW-1185">Reference proteome</keyword>
<dbReference type="InterPro" id="IPR058913">
    <property type="entry name" value="Integrase_dom_put"/>
</dbReference>
<dbReference type="InterPro" id="IPR001584">
    <property type="entry name" value="Integrase_cat-core"/>
</dbReference>
<gene>
    <name evidence="2" type="ORF">MGAL_10B094440</name>
</gene>
<dbReference type="Gene3D" id="3.30.420.10">
    <property type="entry name" value="Ribonuclease H-like superfamily/Ribonuclease H"/>
    <property type="match status" value="1"/>
</dbReference>
<reference evidence="2" key="1">
    <citation type="submission" date="2018-11" db="EMBL/GenBank/DDBJ databases">
        <authorList>
            <person name="Alioto T."/>
            <person name="Alioto T."/>
        </authorList>
    </citation>
    <scope>NUCLEOTIDE SEQUENCE</scope>
</reference>
<dbReference type="PROSITE" id="PS50994">
    <property type="entry name" value="INTEGRASE"/>
    <property type="match status" value="1"/>
</dbReference>
<dbReference type="GO" id="GO:0003676">
    <property type="term" value="F:nucleic acid binding"/>
    <property type="evidence" value="ECO:0007669"/>
    <property type="project" value="InterPro"/>
</dbReference>
<evidence type="ECO:0000259" key="1">
    <source>
        <dbReference type="PROSITE" id="PS50994"/>
    </source>
</evidence>
<organism evidence="2 3">
    <name type="scientific">Mytilus galloprovincialis</name>
    <name type="common">Mediterranean mussel</name>
    <dbReference type="NCBI Taxonomy" id="29158"/>
    <lineage>
        <taxon>Eukaryota</taxon>
        <taxon>Metazoa</taxon>
        <taxon>Spiralia</taxon>
        <taxon>Lophotrochozoa</taxon>
        <taxon>Mollusca</taxon>
        <taxon>Bivalvia</taxon>
        <taxon>Autobranchia</taxon>
        <taxon>Pteriomorphia</taxon>
        <taxon>Mytilida</taxon>
        <taxon>Mytiloidea</taxon>
        <taxon>Mytilidae</taxon>
        <taxon>Mytilinae</taxon>
        <taxon>Mytilus</taxon>
    </lineage>
</organism>
<proteinExistence type="predicted"/>
<dbReference type="GO" id="GO:0015074">
    <property type="term" value="P:DNA integration"/>
    <property type="evidence" value="ECO:0007669"/>
    <property type="project" value="InterPro"/>
</dbReference>
<name>A0A8B6CLA5_MYTGA</name>
<evidence type="ECO:0000313" key="3">
    <source>
        <dbReference type="Proteomes" id="UP000596742"/>
    </source>
</evidence>
<feature type="domain" description="Integrase catalytic" evidence="1">
    <location>
        <begin position="193"/>
        <end position="380"/>
    </location>
</feature>
<dbReference type="SUPFAM" id="SSF53098">
    <property type="entry name" value="Ribonuclease H-like"/>
    <property type="match status" value="1"/>
</dbReference>
<dbReference type="PANTHER" id="PTHR46791:SF5">
    <property type="entry name" value="CLR5 DOMAIN-CONTAINING PROTEIN-RELATED"/>
    <property type="match status" value="1"/>
</dbReference>
<dbReference type="InterPro" id="IPR036397">
    <property type="entry name" value="RNaseH_sf"/>
</dbReference>